<sequence length="253" mass="28967">MDTHLERLLSRARGPLGPRIVLDLGHADGPLHELAGLLSTVNGFTVFDADIQFFRAAFARPRPRTAALERPGHLERLLPRPRGRTVLLRPGPVRPPVRGRRKPPRRRVRARNRRHPGPRQPARRLGGLAPRRPRRPRHALFRPRLARPQRAARPRSTAGPEPAVHLRRQLRRHQPRRGRLRDLHAHPRPPARIHPRSPRLSPGTAHARRTRPRRLPDRLRRTRRLRRLRQLLRSGRPGPPRPSAPSASAPPAG</sequence>
<protein>
    <submittedName>
        <fullName evidence="2">Uncharacterized protein</fullName>
    </submittedName>
</protein>
<gene>
    <name evidence="2" type="ORF">SAMN05421854_103177</name>
</gene>
<accession>A0A1I5KG63</accession>
<evidence type="ECO:0000256" key="1">
    <source>
        <dbReference type="SAM" id="MobiDB-lite"/>
    </source>
</evidence>
<proteinExistence type="predicted"/>
<dbReference type="AlphaFoldDB" id="A0A1I5KG63"/>
<feature type="compositionally biased region" description="Basic residues" evidence="1">
    <location>
        <begin position="165"/>
        <end position="179"/>
    </location>
</feature>
<reference evidence="2 3" key="1">
    <citation type="submission" date="2016-10" db="EMBL/GenBank/DDBJ databases">
        <authorList>
            <person name="de Groot N.N."/>
        </authorList>
    </citation>
    <scope>NUCLEOTIDE SEQUENCE [LARGE SCALE GENOMIC DNA]</scope>
    <source>
        <strain evidence="2 3">DSM 44637</strain>
    </source>
</reference>
<dbReference type="EMBL" id="FOWC01000003">
    <property type="protein sequence ID" value="SFO84032.1"/>
    <property type="molecule type" value="Genomic_DNA"/>
</dbReference>
<feature type="compositionally biased region" description="Basic residues" evidence="1">
    <location>
        <begin position="220"/>
        <end position="230"/>
    </location>
</feature>
<feature type="compositionally biased region" description="Basic residues" evidence="1">
    <location>
        <begin position="97"/>
        <end position="117"/>
    </location>
</feature>
<feature type="region of interest" description="Disordered" evidence="1">
    <location>
        <begin position="78"/>
        <end position="253"/>
    </location>
</feature>
<feature type="compositionally biased region" description="Basic residues" evidence="1">
    <location>
        <begin position="186"/>
        <end position="197"/>
    </location>
</feature>
<dbReference type="STRING" id="112413.SAMN05421854_103177"/>
<feature type="compositionally biased region" description="Basic residues" evidence="1">
    <location>
        <begin position="131"/>
        <end position="153"/>
    </location>
</feature>
<evidence type="ECO:0000313" key="2">
    <source>
        <dbReference type="EMBL" id="SFO84032.1"/>
    </source>
</evidence>
<evidence type="ECO:0000313" key="3">
    <source>
        <dbReference type="Proteomes" id="UP000199137"/>
    </source>
</evidence>
<organism evidence="2 3">
    <name type="scientific">Amycolatopsis rubida</name>
    <dbReference type="NCBI Taxonomy" id="112413"/>
    <lineage>
        <taxon>Bacteria</taxon>
        <taxon>Bacillati</taxon>
        <taxon>Actinomycetota</taxon>
        <taxon>Actinomycetes</taxon>
        <taxon>Pseudonocardiales</taxon>
        <taxon>Pseudonocardiaceae</taxon>
        <taxon>Amycolatopsis</taxon>
    </lineage>
</organism>
<feature type="compositionally biased region" description="Low complexity" evidence="1">
    <location>
        <begin position="244"/>
        <end position="253"/>
    </location>
</feature>
<name>A0A1I5KG63_9PSEU</name>
<dbReference type="Proteomes" id="UP000199137">
    <property type="component" value="Unassembled WGS sequence"/>
</dbReference>